<comment type="caution">
    <text evidence="1">The sequence shown here is derived from an EMBL/GenBank/DDBJ whole genome shotgun (WGS) entry which is preliminary data.</text>
</comment>
<evidence type="ECO:0000313" key="2">
    <source>
        <dbReference type="Proteomes" id="UP001489719"/>
    </source>
</evidence>
<evidence type="ECO:0000313" key="1">
    <source>
        <dbReference type="EMBL" id="KAK9320015.1"/>
    </source>
</evidence>
<gene>
    <name evidence="1" type="ORF">V1517DRAFT_310220</name>
</gene>
<protein>
    <submittedName>
        <fullName evidence="1">Uncharacterized protein</fullName>
    </submittedName>
</protein>
<name>A0ACC3TFQ8_9ASCO</name>
<organism evidence="1 2">
    <name type="scientific">Lipomyces orientalis</name>
    <dbReference type="NCBI Taxonomy" id="1233043"/>
    <lineage>
        <taxon>Eukaryota</taxon>
        <taxon>Fungi</taxon>
        <taxon>Dikarya</taxon>
        <taxon>Ascomycota</taxon>
        <taxon>Saccharomycotina</taxon>
        <taxon>Lipomycetes</taxon>
        <taxon>Lipomycetales</taxon>
        <taxon>Lipomycetaceae</taxon>
        <taxon>Lipomyces</taxon>
    </lineage>
</organism>
<dbReference type="EMBL" id="MU970149">
    <property type="protein sequence ID" value="KAK9320015.1"/>
    <property type="molecule type" value="Genomic_DNA"/>
</dbReference>
<reference evidence="2" key="1">
    <citation type="journal article" date="2024" name="Front. Bioeng. Biotechnol.">
        <title>Genome-scale model development and genomic sequencing of the oleaginous clade Lipomyces.</title>
        <authorList>
            <person name="Czajka J.J."/>
            <person name="Han Y."/>
            <person name="Kim J."/>
            <person name="Mondo S.J."/>
            <person name="Hofstad B.A."/>
            <person name="Robles A."/>
            <person name="Haridas S."/>
            <person name="Riley R."/>
            <person name="LaButti K."/>
            <person name="Pangilinan J."/>
            <person name="Andreopoulos W."/>
            <person name="Lipzen A."/>
            <person name="Yan J."/>
            <person name="Wang M."/>
            <person name="Ng V."/>
            <person name="Grigoriev I.V."/>
            <person name="Spatafora J.W."/>
            <person name="Magnuson J.K."/>
            <person name="Baker S.E."/>
            <person name="Pomraning K.R."/>
        </authorList>
    </citation>
    <scope>NUCLEOTIDE SEQUENCE [LARGE SCALE GENOMIC DNA]</scope>
    <source>
        <strain evidence="2">CBS 10300</strain>
    </source>
</reference>
<proteinExistence type="predicted"/>
<dbReference type="Proteomes" id="UP001489719">
    <property type="component" value="Unassembled WGS sequence"/>
</dbReference>
<keyword evidence="2" id="KW-1185">Reference proteome</keyword>
<accession>A0ACC3TFQ8</accession>
<sequence>MSAHRLLSRTTLCYKTLKEIINETRTIYTSRSFGKPKNDKWVIQSCVILGRLGLAKIKNLQPHIYRAPEVTFDMNWGSHIDIWNLGALIWDLFEVEHLFHHLKDEGGKYDPLKHMAQISGFLGLPPIDFILRSETSLQCSMWKYFNRLKLGHWKAGEHAKIPTTSLEDVETRLEGTDKYYFFFLFGQCLTGVSRSVQLQRSSSTIPG</sequence>